<protein>
    <recommendedName>
        <fullName evidence="4">TIGR02588 family protein</fullName>
    </recommendedName>
</protein>
<dbReference type="EMBL" id="AP018174">
    <property type="protein sequence ID" value="BAY14633.1"/>
    <property type="molecule type" value="Genomic_DNA"/>
</dbReference>
<organism evidence="2 3">
    <name type="scientific">Anabaenopsis circularis NIES-21</name>
    <dbReference type="NCBI Taxonomy" id="1085406"/>
    <lineage>
        <taxon>Bacteria</taxon>
        <taxon>Bacillati</taxon>
        <taxon>Cyanobacteriota</taxon>
        <taxon>Cyanophyceae</taxon>
        <taxon>Nostocales</taxon>
        <taxon>Nodulariaceae</taxon>
        <taxon>Anabaenopsis</taxon>
    </lineage>
</organism>
<evidence type="ECO:0000313" key="3">
    <source>
        <dbReference type="Proteomes" id="UP000218287"/>
    </source>
</evidence>
<dbReference type="NCBIfam" id="TIGR02588">
    <property type="entry name" value="TIGR02588 family protein"/>
    <property type="match status" value="1"/>
</dbReference>
<keyword evidence="1" id="KW-0472">Membrane</keyword>
<gene>
    <name evidence="2" type="ORF">NIES21_03900</name>
</gene>
<evidence type="ECO:0000313" key="2">
    <source>
        <dbReference type="EMBL" id="BAY14633.1"/>
    </source>
</evidence>
<evidence type="ECO:0008006" key="4">
    <source>
        <dbReference type="Google" id="ProtNLM"/>
    </source>
</evidence>
<reference evidence="2 3" key="1">
    <citation type="submission" date="2017-06" db="EMBL/GenBank/DDBJ databases">
        <title>Genome sequencing of cyanobaciteial culture collection at National Institute for Environmental Studies (NIES).</title>
        <authorList>
            <person name="Hirose Y."/>
            <person name="Shimura Y."/>
            <person name="Fujisawa T."/>
            <person name="Nakamura Y."/>
            <person name="Kawachi M."/>
        </authorList>
    </citation>
    <scope>NUCLEOTIDE SEQUENCE [LARGE SCALE GENOMIC DNA]</scope>
    <source>
        <strain evidence="2 3">NIES-21</strain>
    </source>
</reference>
<keyword evidence="1" id="KW-0812">Transmembrane</keyword>
<dbReference type="InterPro" id="IPR013417">
    <property type="entry name" value="CHP02588"/>
</dbReference>
<sequence>MMETEPQPERSLAEWITFGIASSILAVVISLVGYMWLNEKDQPPVLSLNQKPVVREIDGKFYVPFEIVNTGGETAESVQIIAELQIADQVVEAGEQQIDFLSDGEKEEGAFIFSQNPRQGKLTMRVASYKVISRKEFTNRGRM</sequence>
<keyword evidence="1" id="KW-1133">Transmembrane helix</keyword>
<dbReference type="Proteomes" id="UP000218287">
    <property type="component" value="Chromosome"/>
</dbReference>
<keyword evidence="3" id="KW-1185">Reference proteome</keyword>
<accession>A0A1Z4GAT0</accession>
<dbReference type="AlphaFoldDB" id="A0A1Z4GAT0"/>
<dbReference type="OrthoDB" id="424854at2"/>
<name>A0A1Z4GAT0_9CYAN</name>
<proteinExistence type="predicted"/>
<feature type="transmembrane region" description="Helical" evidence="1">
    <location>
        <begin position="12"/>
        <end position="37"/>
    </location>
</feature>
<evidence type="ECO:0000256" key="1">
    <source>
        <dbReference type="SAM" id="Phobius"/>
    </source>
</evidence>